<accession>A0A3L7ZT42</accession>
<dbReference type="OrthoDB" id="1083546at2"/>
<reference evidence="1 2" key="1">
    <citation type="submission" date="2018-09" db="EMBL/GenBank/DDBJ databases">
        <title>Murine metabolic-syndrome-specific gut microbial biobank.</title>
        <authorList>
            <person name="Liu C."/>
        </authorList>
    </citation>
    <scope>NUCLEOTIDE SEQUENCE [LARGE SCALE GENOMIC DNA]</scope>
    <source>
        <strain evidence="1 2">8-P5</strain>
    </source>
</reference>
<dbReference type="Proteomes" id="UP000278164">
    <property type="component" value="Unassembled WGS sequence"/>
</dbReference>
<organism evidence="1 2">
    <name type="scientific">Parabacteroides distasonis</name>
    <dbReference type="NCBI Taxonomy" id="823"/>
    <lineage>
        <taxon>Bacteria</taxon>
        <taxon>Pseudomonadati</taxon>
        <taxon>Bacteroidota</taxon>
        <taxon>Bacteroidia</taxon>
        <taxon>Bacteroidales</taxon>
        <taxon>Tannerellaceae</taxon>
        <taxon>Parabacteroides</taxon>
    </lineage>
</organism>
<comment type="caution">
    <text evidence="1">The sequence shown here is derived from an EMBL/GenBank/DDBJ whole genome shotgun (WGS) entry which is preliminary data.</text>
</comment>
<gene>
    <name evidence="1" type="ORF">D7V78_03005</name>
</gene>
<dbReference type="AlphaFoldDB" id="A0A3L7ZT42"/>
<evidence type="ECO:0000313" key="2">
    <source>
        <dbReference type="Proteomes" id="UP000278164"/>
    </source>
</evidence>
<protein>
    <submittedName>
        <fullName evidence="1">Uncharacterized protein</fullName>
    </submittedName>
</protein>
<dbReference type="EMBL" id="RAYI01000003">
    <property type="protein sequence ID" value="RLT74828.1"/>
    <property type="molecule type" value="Genomic_DNA"/>
</dbReference>
<name>A0A3L7ZT42_PARDI</name>
<evidence type="ECO:0000313" key="1">
    <source>
        <dbReference type="EMBL" id="RLT74828.1"/>
    </source>
</evidence>
<proteinExistence type="predicted"/>
<dbReference type="RefSeq" id="WP_121734937.1">
    <property type="nucleotide sequence ID" value="NZ_QXXG01000019.1"/>
</dbReference>
<sequence>MARGNGIMTTVSGSAGNLTYAVLSGEQIIKARVRTIRNPKTALQVNQRIKFPNIVAMYRSFHGLLKDGFERKRSRRSRGDQSDYNRFMSINLQSAPVFLTRAESAAGYCVAAPYQITEGSLVSIRTQGLGTDTYSDIALGDLQISDTTTVADFARAVVTNNELYEYGDAITYFSVLQNVNVETGVPFVTVNVYKVTLDAADLSPLRAVAPPVGFSVSDGFLSHGENIGQGAFAWVHSRRGEGRLLVSSQRLVVINALFDEYNSNLAKDDARKAYGSVSVALEPDGSDDMASAAGPVVSQLTVGGTVRLTGSKAFAIGKDDKVVLEGSRLGGTAPVQVLYGATATQTGNHAMADLTVTLRQNDRVEATIPEEAAGYCYGFYIAPRIVAMFVGDNQNPGTGDSESPDEI</sequence>